<proteinExistence type="predicted"/>
<comment type="caution">
    <text evidence="1">The sequence shown here is derived from an EMBL/GenBank/DDBJ whole genome shotgun (WGS) entry which is preliminary data.</text>
</comment>
<organism evidence="1 2">
    <name type="scientific">Streptomyces echinoruber</name>
    <dbReference type="NCBI Taxonomy" id="68898"/>
    <lineage>
        <taxon>Bacteria</taxon>
        <taxon>Bacillati</taxon>
        <taxon>Actinomycetota</taxon>
        <taxon>Actinomycetes</taxon>
        <taxon>Kitasatosporales</taxon>
        <taxon>Streptomycetaceae</taxon>
        <taxon>Streptomyces</taxon>
    </lineage>
</organism>
<evidence type="ECO:0000313" key="1">
    <source>
        <dbReference type="EMBL" id="GGZ79806.1"/>
    </source>
</evidence>
<sequence length="249" mass="27640">MTYNFFTVDRLQPPRIADALISCLHVEQGAVDVADTDGDQENRNWDALVTCDYSYVDGDVSLALDIYVQEAVTPQPPEPETASAFAAAARTIVLYPAEENIPSAYWLVTPTGLVTRARLMASDDETPEYSIDAVEVAVPQLPRARVMQLPEIVREQYVPTPATKEFVLALAALREARTATPINRSVMKQELLCVMPESSLRSGKEWCASWSRTGSLLGATQQNCTARRYGHGITSRDCRRTYRKPRPTS</sequence>
<accession>A0A918V8L6</accession>
<gene>
    <name evidence="1" type="ORF">GCM10010389_16830</name>
</gene>
<dbReference type="AlphaFoldDB" id="A0A918V8L6"/>
<dbReference type="Proteomes" id="UP000623010">
    <property type="component" value="Unassembled WGS sequence"/>
</dbReference>
<name>A0A918V8L6_9ACTN</name>
<evidence type="ECO:0000313" key="2">
    <source>
        <dbReference type="Proteomes" id="UP000623010"/>
    </source>
</evidence>
<reference evidence="1" key="2">
    <citation type="submission" date="2020-09" db="EMBL/GenBank/DDBJ databases">
        <authorList>
            <person name="Sun Q."/>
            <person name="Ohkuma M."/>
        </authorList>
    </citation>
    <scope>NUCLEOTIDE SEQUENCE</scope>
    <source>
        <strain evidence="1">JCM 5016</strain>
    </source>
</reference>
<keyword evidence="2" id="KW-1185">Reference proteome</keyword>
<dbReference type="RefSeq" id="WP_190056695.1">
    <property type="nucleotide sequence ID" value="NZ_BMWH01000004.1"/>
</dbReference>
<dbReference type="EMBL" id="BMWH01000004">
    <property type="protein sequence ID" value="GGZ79806.1"/>
    <property type="molecule type" value="Genomic_DNA"/>
</dbReference>
<protein>
    <submittedName>
        <fullName evidence="1">Uncharacterized protein</fullName>
    </submittedName>
</protein>
<reference evidence="1" key="1">
    <citation type="journal article" date="2014" name="Int. J. Syst. Evol. Microbiol.">
        <title>Complete genome sequence of Corynebacterium casei LMG S-19264T (=DSM 44701T), isolated from a smear-ripened cheese.</title>
        <authorList>
            <consortium name="US DOE Joint Genome Institute (JGI-PGF)"/>
            <person name="Walter F."/>
            <person name="Albersmeier A."/>
            <person name="Kalinowski J."/>
            <person name="Ruckert C."/>
        </authorList>
    </citation>
    <scope>NUCLEOTIDE SEQUENCE</scope>
    <source>
        <strain evidence="1">JCM 5016</strain>
    </source>
</reference>